<feature type="region of interest" description="Disordered" evidence="1">
    <location>
        <begin position="214"/>
        <end position="263"/>
    </location>
</feature>
<feature type="transmembrane region" description="Helical" evidence="2">
    <location>
        <begin position="71"/>
        <end position="91"/>
    </location>
</feature>
<feature type="compositionally biased region" description="Low complexity" evidence="1">
    <location>
        <begin position="214"/>
        <end position="231"/>
    </location>
</feature>
<feature type="compositionally biased region" description="Gly residues" evidence="1">
    <location>
        <begin position="163"/>
        <end position="180"/>
    </location>
</feature>
<dbReference type="PANTHER" id="PTHR12317:SF34">
    <property type="entry name" value="ACYLTRANSFERASE"/>
    <property type="match status" value="1"/>
</dbReference>
<keyword evidence="2" id="KW-0472">Membrane</keyword>
<feature type="compositionally biased region" description="Low complexity" evidence="1">
    <location>
        <begin position="245"/>
        <end position="254"/>
    </location>
</feature>
<dbReference type="AlphaFoldDB" id="A0A0D2LHE1"/>
<keyword evidence="4" id="KW-1185">Reference proteome</keyword>
<gene>
    <name evidence="3" type="ORF">MNEG_16510</name>
</gene>
<reference evidence="3 4" key="1">
    <citation type="journal article" date="2013" name="BMC Genomics">
        <title>Reconstruction of the lipid metabolism for the microalga Monoraphidium neglectum from its genome sequence reveals characteristics suitable for biofuel production.</title>
        <authorList>
            <person name="Bogen C."/>
            <person name="Al-Dilaimi A."/>
            <person name="Albersmeier A."/>
            <person name="Wichmann J."/>
            <person name="Grundmann M."/>
            <person name="Rupp O."/>
            <person name="Lauersen K.J."/>
            <person name="Blifernez-Klassen O."/>
            <person name="Kalinowski J."/>
            <person name="Goesmann A."/>
            <person name="Mussgnug J.H."/>
            <person name="Kruse O."/>
        </authorList>
    </citation>
    <scope>NUCLEOTIDE SEQUENCE [LARGE SCALE GENOMIC DNA]</scope>
    <source>
        <strain evidence="3 4">SAG 48.87</strain>
    </source>
</reference>
<name>A0A0D2LHE1_9CHLO</name>
<evidence type="ECO:0000256" key="2">
    <source>
        <dbReference type="SAM" id="Phobius"/>
    </source>
</evidence>
<sequence length="359" mass="36448">MISRAASRTLGLSRSSSAAVAAAAGPAPPSRKPALGAARAAAAWLGLNLPVILMYCPVHLFFTLWTVSFTFLPLKIAAALWAAFLVPYYTLSSLGDFPHTGCREWPWLLRWFSENVERSLAHWFGSVQVVYDGSAADRAAHSNDAAPPLAPRVELGRAKAPRQGGGGGGGGAGDGAGSDGAGVGEAAVASVVGALAAAVAAHGGGGSLRRRVLGASAQRGQQQQEQRAPGENCAGATGSDRSDDGSVTSAVAGAGATGGGGSGGPNGAGVGAGAAGGGAAPRMIFGFHPHGFYPTGAGFLPMMESFRARLPGVRPSTLVANVLFVPPFLRDIAAWSGFRKEAPRPPRLRAGRPLRWAHF</sequence>
<proteinExistence type="predicted"/>
<evidence type="ECO:0008006" key="5">
    <source>
        <dbReference type="Google" id="ProtNLM"/>
    </source>
</evidence>
<feature type="region of interest" description="Disordered" evidence="1">
    <location>
        <begin position="158"/>
        <end position="180"/>
    </location>
</feature>
<keyword evidence="2" id="KW-0812">Transmembrane</keyword>
<keyword evidence="2" id="KW-1133">Transmembrane helix</keyword>
<evidence type="ECO:0000313" key="4">
    <source>
        <dbReference type="Proteomes" id="UP000054498"/>
    </source>
</evidence>
<protein>
    <recommendedName>
        <fullName evidence="5">Acyltransferase</fullName>
    </recommendedName>
</protein>
<feature type="transmembrane region" description="Helical" evidence="2">
    <location>
        <begin position="41"/>
        <end position="65"/>
    </location>
</feature>
<dbReference type="GeneID" id="25734277"/>
<accession>A0A0D2LHE1</accession>
<dbReference type="GO" id="GO:0006629">
    <property type="term" value="P:lipid metabolic process"/>
    <property type="evidence" value="ECO:0007669"/>
    <property type="project" value="TreeGrafter"/>
</dbReference>
<dbReference type="PANTHER" id="PTHR12317">
    <property type="entry name" value="DIACYLGLYCEROL O-ACYLTRANSFERASE"/>
    <property type="match status" value="1"/>
</dbReference>
<dbReference type="EMBL" id="KK106656">
    <property type="protein sequence ID" value="KIY91454.1"/>
    <property type="molecule type" value="Genomic_DNA"/>
</dbReference>
<dbReference type="Proteomes" id="UP000054498">
    <property type="component" value="Unassembled WGS sequence"/>
</dbReference>
<evidence type="ECO:0000313" key="3">
    <source>
        <dbReference type="EMBL" id="KIY91454.1"/>
    </source>
</evidence>
<dbReference type="RefSeq" id="XP_013890474.1">
    <property type="nucleotide sequence ID" value="XM_014035020.1"/>
</dbReference>
<dbReference type="OrthoDB" id="264532at2759"/>
<dbReference type="KEGG" id="mng:MNEG_16510"/>
<evidence type="ECO:0000256" key="1">
    <source>
        <dbReference type="SAM" id="MobiDB-lite"/>
    </source>
</evidence>
<organism evidence="3 4">
    <name type="scientific">Monoraphidium neglectum</name>
    <dbReference type="NCBI Taxonomy" id="145388"/>
    <lineage>
        <taxon>Eukaryota</taxon>
        <taxon>Viridiplantae</taxon>
        <taxon>Chlorophyta</taxon>
        <taxon>core chlorophytes</taxon>
        <taxon>Chlorophyceae</taxon>
        <taxon>CS clade</taxon>
        <taxon>Sphaeropleales</taxon>
        <taxon>Selenastraceae</taxon>
        <taxon>Monoraphidium</taxon>
    </lineage>
</organism>
<dbReference type="GO" id="GO:0008374">
    <property type="term" value="F:O-acyltransferase activity"/>
    <property type="evidence" value="ECO:0007669"/>
    <property type="project" value="TreeGrafter"/>
</dbReference>